<evidence type="ECO:0000256" key="7">
    <source>
        <dbReference type="ARBA" id="ARBA00023136"/>
    </source>
</evidence>
<keyword evidence="3" id="KW-0328">Glycosyltransferase</keyword>
<feature type="transmembrane region" description="Helical" evidence="8">
    <location>
        <begin position="335"/>
        <end position="352"/>
    </location>
</feature>
<dbReference type="GO" id="GO:0016763">
    <property type="term" value="F:pentosyltransferase activity"/>
    <property type="evidence" value="ECO:0007669"/>
    <property type="project" value="TreeGrafter"/>
</dbReference>
<dbReference type="Proteomes" id="UP000178565">
    <property type="component" value="Unassembled WGS sequence"/>
</dbReference>
<feature type="domain" description="Glycosyltransferase RgtA/B/C/D-like" evidence="9">
    <location>
        <begin position="70"/>
        <end position="216"/>
    </location>
</feature>
<keyword evidence="5 8" id="KW-0812">Transmembrane</keyword>
<dbReference type="PANTHER" id="PTHR33908:SF11">
    <property type="entry name" value="MEMBRANE PROTEIN"/>
    <property type="match status" value="1"/>
</dbReference>
<feature type="transmembrane region" description="Helical" evidence="8">
    <location>
        <begin position="136"/>
        <end position="153"/>
    </location>
</feature>
<reference evidence="10 11" key="1">
    <citation type="journal article" date="2016" name="Nat. Commun.">
        <title>Thousands of microbial genomes shed light on interconnected biogeochemical processes in an aquifer system.</title>
        <authorList>
            <person name="Anantharaman K."/>
            <person name="Brown C.T."/>
            <person name="Hug L.A."/>
            <person name="Sharon I."/>
            <person name="Castelle C.J."/>
            <person name="Probst A.J."/>
            <person name="Thomas B.C."/>
            <person name="Singh A."/>
            <person name="Wilkins M.J."/>
            <person name="Karaoz U."/>
            <person name="Brodie E.L."/>
            <person name="Williams K.H."/>
            <person name="Hubbard S.S."/>
            <person name="Banfield J.F."/>
        </authorList>
    </citation>
    <scope>NUCLEOTIDE SEQUENCE [LARGE SCALE GENOMIC DNA]</scope>
</reference>
<evidence type="ECO:0000313" key="10">
    <source>
        <dbReference type="EMBL" id="OGE43685.1"/>
    </source>
</evidence>
<evidence type="ECO:0000256" key="3">
    <source>
        <dbReference type="ARBA" id="ARBA00022676"/>
    </source>
</evidence>
<feature type="transmembrane region" description="Helical" evidence="8">
    <location>
        <begin position="85"/>
        <end position="106"/>
    </location>
</feature>
<proteinExistence type="predicted"/>
<evidence type="ECO:0000256" key="4">
    <source>
        <dbReference type="ARBA" id="ARBA00022679"/>
    </source>
</evidence>
<sequence>MKTKAILLIIILIGFILRVVNINNNPPSLYGDELTIILDANSLLHTGKDQLGNSFPLTFEMGAGRPAAYVYLSIPFVALFGPTALGVRILSVLSGIGIVFLMYLLGKEIFSKRVGVIAAAVTTVSPWDISLSRAGFEAHLALLLALLGIYCFIKAKEKSFLYPLSALSFGLTLHTYPTYKLTLPVFIPLLVWYQWGRGFLNKDKKYFFAAVVIFLFLGITTLSQTFIASSEIRFAEINIFSQQNLKESIEQRINYERTLTLLPQEFAKYFHNKGVEYMKVFIEDYLQNFSVDFLVLHGDRNPRHNMATMGQIYAVEIILIFIGFVSFWKSNRRTVIFLLGWIVLAPFATALVDSPHALRSSLMLPPLLLFSTLGLSIILDNRKKKILLIVAIGFAIQFIFFAQKLYFLAPNQFSSFWAYPGKLASEVAVINKDRYDFVIIADRIDAVEFAYPLYTKEDPEVVISQNKYRTLLNNYDFKKFNNVYIGYIPDTLIKTFLSNLNGSVLYVGLPTDAKFLENYEILQGPDKKDAILMHYLQK</sequence>
<comment type="caution">
    <text evidence="10">The sequence shown here is derived from an EMBL/GenBank/DDBJ whole genome shotgun (WGS) entry which is preliminary data.</text>
</comment>
<name>A0A1F5KS91_9BACT</name>
<dbReference type="PANTHER" id="PTHR33908">
    <property type="entry name" value="MANNOSYLTRANSFERASE YKCB-RELATED"/>
    <property type="match status" value="1"/>
</dbReference>
<dbReference type="EMBL" id="MFDM01000014">
    <property type="protein sequence ID" value="OGE43685.1"/>
    <property type="molecule type" value="Genomic_DNA"/>
</dbReference>
<organism evidence="10 11">
    <name type="scientific">Candidatus Daviesbacteria bacterium RIFCSPLOWO2_01_FULL_39_12</name>
    <dbReference type="NCBI Taxonomy" id="1797785"/>
    <lineage>
        <taxon>Bacteria</taxon>
        <taxon>Candidatus Daviesiibacteriota</taxon>
    </lineage>
</organism>
<evidence type="ECO:0000256" key="6">
    <source>
        <dbReference type="ARBA" id="ARBA00022989"/>
    </source>
</evidence>
<feature type="transmembrane region" description="Helical" evidence="8">
    <location>
        <begin position="386"/>
        <end position="406"/>
    </location>
</feature>
<feature type="transmembrane region" description="Helical" evidence="8">
    <location>
        <begin position="207"/>
        <end position="227"/>
    </location>
</feature>
<accession>A0A1F5KS91</accession>
<keyword evidence="2" id="KW-1003">Cell membrane</keyword>
<feature type="transmembrane region" description="Helical" evidence="8">
    <location>
        <begin position="310"/>
        <end position="328"/>
    </location>
</feature>
<dbReference type="Pfam" id="PF13231">
    <property type="entry name" value="PMT_2"/>
    <property type="match status" value="1"/>
</dbReference>
<evidence type="ECO:0000256" key="5">
    <source>
        <dbReference type="ARBA" id="ARBA00022692"/>
    </source>
</evidence>
<evidence type="ECO:0000259" key="9">
    <source>
        <dbReference type="Pfam" id="PF13231"/>
    </source>
</evidence>
<keyword evidence="4" id="KW-0808">Transferase</keyword>
<evidence type="ECO:0000313" key="11">
    <source>
        <dbReference type="Proteomes" id="UP000178565"/>
    </source>
</evidence>
<evidence type="ECO:0000256" key="2">
    <source>
        <dbReference type="ARBA" id="ARBA00022475"/>
    </source>
</evidence>
<dbReference type="InterPro" id="IPR038731">
    <property type="entry name" value="RgtA/B/C-like"/>
</dbReference>
<keyword evidence="7 8" id="KW-0472">Membrane</keyword>
<protein>
    <recommendedName>
        <fullName evidence="9">Glycosyltransferase RgtA/B/C/D-like domain-containing protein</fullName>
    </recommendedName>
</protein>
<dbReference type="AlphaFoldDB" id="A0A1F5KS91"/>
<evidence type="ECO:0000256" key="8">
    <source>
        <dbReference type="SAM" id="Phobius"/>
    </source>
</evidence>
<comment type="subcellular location">
    <subcellularLocation>
        <location evidence="1">Cell membrane</location>
        <topology evidence="1">Multi-pass membrane protein</topology>
    </subcellularLocation>
</comment>
<dbReference type="GO" id="GO:0005886">
    <property type="term" value="C:plasma membrane"/>
    <property type="evidence" value="ECO:0007669"/>
    <property type="project" value="UniProtKB-SubCell"/>
</dbReference>
<keyword evidence="6 8" id="KW-1133">Transmembrane helix</keyword>
<evidence type="ECO:0000256" key="1">
    <source>
        <dbReference type="ARBA" id="ARBA00004651"/>
    </source>
</evidence>
<feature type="transmembrane region" description="Helical" evidence="8">
    <location>
        <begin position="358"/>
        <end position="379"/>
    </location>
</feature>
<dbReference type="STRING" id="1797785.A3B45_03285"/>
<dbReference type="GO" id="GO:0009103">
    <property type="term" value="P:lipopolysaccharide biosynthetic process"/>
    <property type="evidence" value="ECO:0007669"/>
    <property type="project" value="UniProtKB-ARBA"/>
</dbReference>
<gene>
    <name evidence="10" type="ORF">A3B45_03285</name>
</gene>
<dbReference type="InterPro" id="IPR050297">
    <property type="entry name" value="LipidA_mod_glycosyltrf_83"/>
</dbReference>